<organism evidence="3 4">
    <name type="scientific">Molorchus minor</name>
    <dbReference type="NCBI Taxonomy" id="1323400"/>
    <lineage>
        <taxon>Eukaryota</taxon>
        <taxon>Metazoa</taxon>
        <taxon>Ecdysozoa</taxon>
        <taxon>Arthropoda</taxon>
        <taxon>Hexapoda</taxon>
        <taxon>Insecta</taxon>
        <taxon>Pterygota</taxon>
        <taxon>Neoptera</taxon>
        <taxon>Endopterygota</taxon>
        <taxon>Coleoptera</taxon>
        <taxon>Polyphaga</taxon>
        <taxon>Cucujiformia</taxon>
        <taxon>Chrysomeloidea</taxon>
        <taxon>Cerambycidae</taxon>
        <taxon>Lamiinae</taxon>
        <taxon>Monochamini</taxon>
        <taxon>Molorchus</taxon>
    </lineage>
</organism>
<comment type="caution">
    <text evidence="3">The sequence shown here is derived from an EMBL/GenBank/DDBJ whole genome shotgun (WGS) entry which is preliminary data.</text>
</comment>
<feature type="region of interest" description="Disordered" evidence="1">
    <location>
        <begin position="125"/>
        <end position="183"/>
    </location>
</feature>
<sequence length="183" mass="20006">MSNTNIEGLHLEMSQTIKCLVDDPSKSEKEYKNTLVDLNEVGLGAHGEHTYSFSVMLPNNVPLPNFALCKLFKVEYIYRVEARLPSMHTDLKILMYPEVGHIQINQAPNYPGGFTAPTTGGYAPSPGIPTPHHPPVGGIPVYPSLTPTAPFSDNSKYLGNAGEPNTNIQSEQPPPSYDSLRTN</sequence>
<dbReference type="Proteomes" id="UP001162164">
    <property type="component" value="Unassembled WGS sequence"/>
</dbReference>
<evidence type="ECO:0000259" key="2">
    <source>
        <dbReference type="Pfam" id="PF02752"/>
    </source>
</evidence>
<feature type="domain" description="Arrestin C-terminal-like" evidence="2">
    <location>
        <begin position="2"/>
        <end position="95"/>
    </location>
</feature>
<dbReference type="InterPro" id="IPR014752">
    <property type="entry name" value="Arrestin-like_C"/>
</dbReference>
<dbReference type="EMBL" id="JAPWTJ010000982">
    <property type="protein sequence ID" value="KAJ8974499.1"/>
    <property type="molecule type" value="Genomic_DNA"/>
</dbReference>
<evidence type="ECO:0000313" key="3">
    <source>
        <dbReference type="EMBL" id="KAJ8974499.1"/>
    </source>
</evidence>
<proteinExistence type="predicted"/>
<dbReference type="SUPFAM" id="SSF81296">
    <property type="entry name" value="E set domains"/>
    <property type="match status" value="1"/>
</dbReference>
<keyword evidence="4" id="KW-1185">Reference proteome</keyword>
<accession>A0ABQ9JA23</accession>
<evidence type="ECO:0000256" key="1">
    <source>
        <dbReference type="SAM" id="MobiDB-lite"/>
    </source>
</evidence>
<name>A0ABQ9JA23_9CUCU</name>
<dbReference type="Gene3D" id="2.60.40.640">
    <property type="match status" value="1"/>
</dbReference>
<feature type="compositionally biased region" description="Polar residues" evidence="1">
    <location>
        <begin position="145"/>
        <end position="171"/>
    </location>
</feature>
<gene>
    <name evidence="3" type="ORF">NQ317_007588</name>
</gene>
<reference evidence="3" key="1">
    <citation type="journal article" date="2023" name="Insect Mol. Biol.">
        <title>Genome sequencing provides insights into the evolution of gene families encoding plant cell wall-degrading enzymes in longhorned beetles.</title>
        <authorList>
            <person name="Shin N.R."/>
            <person name="Okamura Y."/>
            <person name="Kirsch R."/>
            <person name="Pauchet Y."/>
        </authorList>
    </citation>
    <scope>NUCLEOTIDE SEQUENCE</scope>
    <source>
        <strain evidence="3">MMC_N1</strain>
    </source>
</reference>
<dbReference type="InterPro" id="IPR014756">
    <property type="entry name" value="Ig_E-set"/>
</dbReference>
<evidence type="ECO:0000313" key="4">
    <source>
        <dbReference type="Proteomes" id="UP001162164"/>
    </source>
</evidence>
<dbReference type="Pfam" id="PF02752">
    <property type="entry name" value="Arrestin_C"/>
    <property type="match status" value="1"/>
</dbReference>
<protein>
    <recommendedName>
        <fullName evidence="2">Arrestin C-terminal-like domain-containing protein</fullName>
    </recommendedName>
</protein>
<dbReference type="InterPro" id="IPR011022">
    <property type="entry name" value="Arrestin_C-like"/>
</dbReference>